<dbReference type="GO" id="GO:0005634">
    <property type="term" value="C:nucleus"/>
    <property type="evidence" value="ECO:0007669"/>
    <property type="project" value="UniProtKB-SubCell"/>
</dbReference>
<feature type="region of interest" description="Disordered" evidence="3">
    <location>
        <begin position="396"/>
        <end position="465"/>
    </location>
</feature>
<dbReference type="EMBL" id="JAVXUP010000624">
    <property type="protein sequence ID" value="KAK3023988.1"/>
    <property type="molecule type" value="Genomic_DNA"/>
</dbReference>
<accession>A0AA88WC76</accession>
<dbReference type="GO" id="GO:0008278">
    <property type="term" value="C:cohesin complex"/>
    <property type="evidence" value="ECO:0007669"/>
    <property type="project" value="InterPro"/>
</dbReference>
<keyword evidence="2" id="KW-0539">Nucleus</keyword>
<evidence type="ECO:0000256" key="2">
    <source>
        <dbReference type="ARBA" id="ARBA00023242"/>
    </source>
</evidence>
<reference evidence="5" key="1">
    <citation type="submission" date="2022-12" db="EMBL/GenBank/DDBJ databases">
        <title>Draft genome assemblies for two species of Escallonia (Escalloniales).</title>
        <authorList>
            <person name="Chanderbali A."/>
            <person name="Dervinis C."/>
            <person name="Anghel I."/>
            <person name="Soltis D."/>
            <person name="Soltis P."/>
            <person name="Zapata F."/>
        </authorList>
    </citation>
    <scope>NUCLEOTIDE SEQUENCE</scope>
    <source>
        <strain evidence="5">UCBG64.0493</strain>
        <tissue evidence="5">Leaf</tissue>
    </source>
</reference>
<comment type="subcellular location">
    <subcellularLocation>
        <location evidence="1">Nucleus</location>
    </subcellularLocation>
</comment>
<evidence type="ECO:0000313" key="5">
    <source>
        <dbReference type="EMBL" id="KAK3023988.1"/>
    </source>
</evidence>
<dbReference type="PANTHER" id="PTHR12585:SF55">
    <property type="entry name" value="SISTER CHROMATID COHESION 1 PROTEIN 3"/>
    <property type="match status" value="1"/>
</dbReference>
<evidence type="ECO:0000256" key="3">
    <source>
        <dbReference type="SAM" id="MobiDB-lite"/>
    </source>
</evidence>
<feature type="domain" description="Rad21/Rec8-like protein N-terminal" evidence="4">
    <location>
        <begin position="1"/>
        <end position="101"/>
    </location>
</feature>
<proteinExistence type="predicted"/>
<dbReference type="InterPro" id="IPR006910">
    <property type="entry name" value="Rad21_Rec8_N"/>
</dbReference>
<dbReference type="Proteomes" id="UP001188597">
    <property type="component" value="Unassembled WGS sequence"/>
</dbReference>
<dbReference type="InterPro" id="IPR039781">
    <property type="entry name" value="Rad21/Rec8-like"/>
</dbReference>
<keyword evidence="6" id="KW-1185">Reference proteome</keyword>
<feature type="region of interest" description="Disordered" evidence="3">
    <location>
        <begin position="268"/>
        <end position="309"/>
    </location>
</feature>
<comment type="caution">
    <text evidence="5">The sequence shown here is derived from an EMBL/GenBank/DDBJ whole genome shotgun (WGS) entry which is preliminary data.</text>
</comment>
<name>A0AA88WC76_9ASTE</name>
<evidence type="ECO:0000259" key="4">
    <source>
        <dbReference type="Pfam" id="PF04825"/>
    </source>
</evidence>
<evidence type="ECO:0000256" key="1">
    <source>
        <dbReference type="ARBA" id="ARBA00004123"/>
    </source>
</evidence>
<evidence type="ECO:0000313" key="6">
    <source>
        <dbReference type="Proteomes" id="UP001188597"/>
    </source>
</evidence>
<dbReference type="Pfam" id="PF04825">
    <property type="entry name" value="Rad21_Rec8_N"/>
    <property type="match status" value="1"/>
</dbReference>
<feature type="compositionally biased region" description="Polar residues" evidence="3">
    <location>
        <begin position="273"/>
        <end position="288"/>
    </location>
</feature>
<protein>
    <recommendedName>
        <fullName evidence="4">Rad21/Rec8-like protein N-terminal domain-containing protein</fullName>
    </recommendedName>
</protein>
<dbReference type="PANTHER" id="PTHR12585">
    <property type="entry name" value="SCC1 / RAD21 FAMILY MEMBER"/>
    <property type="match status" value="1"/>
</dbReference>
<dbReference type="GO" id="GO:0003682">
    <property type="term" value="F:chromatin binding"/>
    <property type="evidence" value="ECO:0007669"/>
    <property type="project" value="TreeGrafter"/>
</dbReference>
<dbReference type="CDD" id="cd21793">
    <property type="entry name" value="Rad21_Rec8_M_AtSYN1-like"/>
    <property type="match status" value="1"/>
</dbReference>
<organism evidence="5 6">
    <name type="scientific">Escallonia herrerae</name>
    <dbReference type="NCBI Taxonomy" id="1293975"/>
    <lineage>
        <taxon>Eukaryota</taxon>
        <taxon>Viridiplantae</taxon>
        <taxon>Streptophyta</taxon>
        <taxon>Embryophyta</taxon>
        <taxon>Tracheophyta</taxon>
        <taxon>Spermatophyta</taxon>
        <taxon>Magnoliopsida</taxon>
        <taxon>eudicotyledons</taxon>
        <taxon>Gunneridae</taxon>
        <taxon>Pentapetalae</taxon>
        <taxon>asterids</taxon>
        <taxon>campanulids</taxon>
        <taxon>Escalloniales</taxon>
        <taxon>Escalloniaceae</taxon>
        <taxon>Escallonia</taxon>
    </lineage>
</organism>
<sequence length="562" mass="62922">MFYSHTFLARKGPLGTVWCAAHLQSRLKKSEYASTNISKTVECILFPEVPIALRMSGHLLLGVVRIYEKKVEYLHQDCKFLLIGFRKAFAPSEVNLPEDATHAPFHSVTLPDKFELDALDLDDDYYHEGSYNKHLRSPEDITLADQIPTGRDPYVAIAIGEDGPRDSSNFDDAVGYGPRQVEEDSPSMPDWNTGFQDPGSSIQRTPILGSGSENLPIETLRKTVPEFPFEDVPQMLGLPEDRLEGDPYLENIFKEKDTSSTEMAEILVPDPPQQSRKLPSASSEQRASSELALRSTPPLDQPQARPRKRKLRFDESTVLSNEYAFSRKTIIDMALENSGDLVRKRKESPCSTLDIWNLTKRLKKDKVFFEPLLTGLCSDLCNIYKNDFSTIRPRLVSSEESRPEPSVVQSPERIRNYEGPDGSNIHASPFRGGDFTPPNGSSLGSPSDQVGKTVPTPESERETPRTLEELRGFESTGLSDIPELMDSAEERVASDAKSISLQDLAFLEQDNTPAGLQGTPEVEFVLRKHNETPEVHTLSVRTSYPGCMDMVAKLLREQENFV</sequence>
<gene>
    <name evidence="5" type="ORF">RJ639_044145</name>
</gene>
<feature type="compositionally biased region" description="Polar residues" evidence="3">
    <location>
        <begin position="438"/>
        <end position="450"/>
    </location>
</feature>
<dbReference type="GO" id="GO:1990414">
    <property type="term" value="P:replication-born double-strand break repair via sister chromatid exchange"/>
    <property type="evidence" value="ECO:0007669"/>
    <property type="project" value="TreeGrafter"/>
</dbReference>
<dbReference type="GO" id="GO:0007062">
    <property type="term" value="P:sister chromatid cohesion"/>
    <property type="evidence" value="ECO:0007669"/>
    <property type="project" value="InterPro"/>
</dbReference>
<dbReference type="AlphaFoldDB" id="A0AA88WC76"/>